<dbReference type="InterPro" id="IPR051531">
    <property type="entry name" value="N-acetyltransferase"/>
</dbReference>
<evidence type="ECO:0000313" key="2">
    <source>
        <dbReference type="EMBL" id="KFF15003.1"/>
    </source>
</evidence>
<comment type="caution">
    <text evidence="2">The sequence shown here is derived from an EMBL/GenBank/DDBJ whole genome shotgun (WGS) entry which is preliminary data.</text>
</comment>
<dbReference type="PANTHER" id="PTHR43792">
    <property type="entry name" value="GNAT FAMILY, PUTATIVE (AFU_ORTHOLOGUE AFUA_3G00765)-RELATED-RELATED"/>
    <property type="match status" value="1"/>
</dbReference>
<organism evidence="2 3">
    <name type="scientific">Chryseobacterium piperi</name>
    <dbReference type="NCBI Taxonomy" id="558152"/>
    <lineage>
        <taxon>Bacteria</taxon>
        <taxon>Pseudomonadati</taxon>
        <taxon>Bacteroidota</taxon>
        <taxon>Flavobacteriia</taxon>
        <taxon>Flavobacteriales</taxon>
        <taxon>Weeksellaceae</taxon>
        <taxon>Chryseobacterium group</taxon>
        <taxon>Chryseobacterium</taxon>
    </lineage>
</organism>
<dbReference type="OrthoDB" id="9811523at2"/>
<dbReference type="eggNOG" id="COG1670">
    <property type="taxonomic scope" value="Bacteria"/>
</dbReference>
<proteinExistence type="predicted"/>
<protein>
    <recommendedName>
        <fullName evidence="1">N-acetyltransferase domain-containing protein</fullName>
    </recommendedName>
</protein>
<dbReference type="Pfam" id="PF13302">
    <property type="entry name" value="Acetyltransf_3"/>
    <property type="match status" value="1"/>
</dbReference>
<dbReference type="GO" id="GO:0016747">
    <property type="term" value="F:acyltransferase activity, transferring groups other than amino-acyl groups"/>
    <property type="evidence" value="ECO:0007669"/>
    <property type="project" value="InterPro"/>
</dbReference>
<dbReference type="Proteomes" id="UP000028709">
    <property type="component" value="Unassembled WGS sequence"/>
</dbReference>
<dbReference type="Gene3D" id="3.40.630.30">
    <property type="match status" value="1"/>
</dbReference>
<gene>
    <name evidence="2" type="ORF">IQ37_18880</name>
</gene>
<dbReference type="KEGG" id="cpip:CJF12_11110"/>
<dbReference type="SUPFAM" id="SSF55729">
    <property type="entry name" value="Acyl-CoA N-acyltransferases (Nat)"/>
    <property type="match status" value="1"/>
</dbReference>
<accession>A0A086AE89</accession>
<dbReference type="InterPro" id="IPR000182">
    <property type="entry name" value="GNAT_dom"/>
</dbReference>
<evidence type="ECO:0000313" key="3">
    <source>
        <dbReference type="Proteomes" id="UP000028709"/>
    </source>
</evidence>
<evidence type="ECO:0000259" key="1">
    <source>
        <dbReference type="PROSITE" id="PS51186"/>
    </source>
</evidence>
<keyword evidence="3" id="KW-1185">Reference proteome</keyword>
<sequence length="174" mass="20127">MRLNKNIKIKTERATLRAVEDLYIDDILEHFTNEVTRYMPFNPQGNRKDIISFINESKRTLSQNTDLVMVSLDSNGNFIGCCGIHNITAESVELGLWLKKDSQGKGLGTEIITALIEFLENNFTFKYILYPVDEENIASKKIPEKLGFVPFKKYQKNKNSTTNLNIVEYRKYYS</sequence>
<dbReference type="STRING" id="558152.IQ37_18880"/>
<dbReference type="PROSITE" id="PS51186">
    <property type="entry name" value="GNAT"/>
    <property type="match status" value="1"/>
</dbReference>
<dbReference type="RefSeq" id="WP_034687961.1">
    <property type="nucleotide sequence ID" value="NZ_CP023049.2"/>
</dbReference>
<name>A0A086AE89_9FLAO</name>
<dbReference type="InterPro" id="IPR016181">
    <property type="entry name" value="Acyl_CoA_acyltransferase"/>
</dbReference>
<dbReference type="AlphaFoldDB" id="A0A086AE89"/>
<dbReference type="EMBL" id="JPRJ01000062">
    <property type="protein sequence ID" value="KFF15003.1"/>
    <property type="molecule type" value="Genomic_DNA"/>
</dbReference>
<feature type="domain" description="N-acetyltransferase" evidence="1">
    <location>
        <begin position="14"/>
        <end position="174"/>
    </location>
</feature>
<reference evidence="2 3" key="1">
    <citation type="submission" date="2014-07" db="EMBL/GenBank/DDBJ databases">
        <title>Genome of Chryseobacterium piperi CTM.</title>
        <authorList>
            <person name="Pipes S.E."/>
            <person name="Stropko S.J."/>
            <person name="Newman J.D."/>
        </authorList>
    </citation>
    <scope>NUCLEOTIDE SEQUENCE [LARGE SCALE GENOMIC DNA]</scope>
    <source>
        <strain evidence="2 3">CTM</strain>
    </source>
</reference>
<dbReference type="CDD" id="cd04301">
    <property type="entry name" value="NAT_SF"/>
    <property type="match status" value="1"/>
</dbReference>